<dbReference type="OrthoDB" id="266418at2759"/>
<feature type="region of interest" description="Disordered" evidence="1">
    <location>
        <begin position="272"/>
        <end position="292"/>
    </location>
</feature>
<feature type="region of interest" description="Disordered" evidence="1">
    <location>
        <begin position="721"/>
        <end position="763"/>
    </location>
</feature>
<feature type="compositionally biased region" description="Acidic residues" evidence="1">
    <location>
        <begin position="157"/>
        <end position="167"/>
    </location>
</feature>
<evidence type="ECO:0000313" key="3">
    <source>
        <dbReference type="Proteomes" id="UP000038009"/>
    </source>
</evidence>
<feature type="compositionally biased region" description="Acidic residues" evidence="1">
    <location>
        <begin position="133"/>
        <end position="149"/>
    </location>
</feature>
<feature type="compositionally biased region" description="Polar residues" evidence="1">
    <location>
        <begin position="617"/>
        <end position="634"/>
    </location>
</feature>
<dbReference type="Proteomes" id="UP000038009">
    <property type="component" value="Unassembled WGS sequence"/>
</dbReference>
<gene>
    <name evidence="2" type="ORF">ABL78_2813</name>
</gene>
<dbReference type="AlphaFoldDB" id="A0A0N1PD14"/>
<sequence length="763" mass="80385">MPTSLCRNVATRSSTVADLVQDLAECFADGRRTSFADRDTGGSPGTDFGYLSNISISHGNSNNEEHHRRLNPYAASSSSMGFKKSGPLSVPHCSSSTAPHSLPNASDEDCFVKVYTPSSRGPLSEMVDREEGQYYDEEASESSDEDESDCSSGSYEESSEDDNEEQDSDGKSEGDLEEEEESCSSDGSGPLVGEIEGVTRSGAQAMQWVHLKADHNCVGSRRCGSHSRTHPTSPSASYTGSSQSTNSSSSATALPSTFLYPPQVLIRRYSTGTIRKNGSRPSINEGRRCQPHQQQQVEATHNDVMTTSIFTRGGSFAIAPSPPDEGALANIARDAGDTADDGEAWLQSAVISKLSFSYGGPGAPVNGALQDRSSNVRPLSPHHLPRRSSLMRASLTTLQRQSPAMGSVLYSIIDRSSGGAGMYPPSKRPGERPGLEGTSPSCMMPSHDHLFCSHETALGSHAAATRRKRAGSADNMGLEGSGGASGTHCESDDSDAEYSSFFMGTPRAQQGGEDRAGANTNSHIAAAHLHGKDSESPPQRALFVAGSGFSTGINVRVLRGDFKAEDASLDSREFAKTMRDAATATSAASAVGATTAASVSTAMTVAVPASEKAHARQSATASNSPAGITPDSDNTNVSIGCISGNITSAATVPVATRDASRRRSPGNVIVHVLRGTSAPQSRSFTSTTMSSGWGAVVAPNASQQTLVGEWKLLSFRKTDDMPLTNTETVPHRAKKKGKKTKGKRGKKGKKGKRDKKDRGDRGD</sequence>
<feature type="region of interest" description="Disordered" evidence="1">
    <location>
        <begin position="418"/>
        <end position="442"/>
    </location>
</feature>
<organism evidence="2 3">
    <name type="scientific">Leptomonas seymouri</name>
    <dbReference type="NCBI Taxonomy" id="5684"/>
    <lineage>
        <taxon>Eukaryota</taxon>
        <taxon>Discoba</taxon>
        <taxon>Euglenozoa</taxon>
        <taxon>Kinetoplastea</taxon>
        <taxon>Metakinetoplastina</taxon>
        <taxon>Trypanosomatida</taxon>
        <taxon>Trypanosomatidae</taxon>
        <taxon>Leishmaniinae</taxon>
        <taxon>Leptomonas</taxon>
    </lineage>
</organism>
<reference evidence="2 3" key="1">
    <citation type="journal article" date="2015" name="PLoS Pathog.">
        <title>Leptomonas seymouri: Adaptations to the Dixenous Life Cycle Analyzed by Genome Sequencing, Transcriptome Profiling and Co-infection with Leishmania donovani.</title>
        <authorList>
            <person name="Kraeva N."/>
            <person name="Butenko A."/>
            <person name="Hlavacova J."/>
            <person name="Kostygov A."/>
            <person name="Myskova J."/>
            <person name="Grybchuk D."/>
            <person name="Lestinova T."/>
            <person name="Votypka J."/>
            <person name="Volf P."/>
            <person name="Opperdoes F."/>
            <person name="Flegontov P."/>
            <person name="Lukes J."/>
            <person name="Yurchenko V."/>
        </authorList>
    </citation>
    <scope>NUCLEOTIDE SEQUENCE [LARGE SCALE GENOMIC DNA]</scope>
    <source>
        <strain evidence="2 3">ATCC 30220</strain>
    </source>
</reference>
<evidence type="ECO:0000256" key="1">
    <source>
        <dbReference type="SAM" id="MobiDB-lite"/>
    </source>
</evidence>
<proteinExistence type="predicted"/>
<feature type="compositionally biased region" description="Basic and acidic residues" evidence="1">
    <location>
        <begin position="754"/>
        <end position="763"/>
    </location>
</feature>
<feature type="compositionally biased region" description="Polar residues" evidence="1">
    <location>
        <begin position="272"/>
        <end position="282"/>
    </location>
</feature>
<feature type="region of interest" description="Disordered" evidence="1">
    <location>
        <begin position="614"/>
        <end position="634"/>
    </location>
</feature>
<feature type="region of interest" description="Disordered" evidence="1">
    <location>
        <begin position="220"/>
        <end position="255"/>
    </location>
</feature>
<feature type="region of interest" description="Disordered" evidence="1">
    <location>
        <begin position="74"/>
        <end position="194"/>
    </location>
</feature>
<feature type="compositionally biased region" description="Basic residues" evidence="1">
    <location>
        <begin position="731"/>
        <end position="753"/>
    </location>
</feature>
<protein>
    <submittedName>
        <fullName evidence="2">Uncharacterized protein</fullName>
    </submittedName>
</protein>
<feature type="compositionally biased region" description="Low complexity" evidence="1">
    <location>
        <begin position="231"/>
        <end position="255"/>
    </location>
</feature>
<feature type="region of interest" description="Disordered" evidence="1">
    <location>
        <begin position="463"/>
        <end position="499"/>
    </location>
</feature>
<dbReference type="VEuPathDB" id="TriTrypDB:Lsey_0062_0010"/>
<dbReference type="EMBL" id="LJSK01000062">
    <property type="protein sequence ID" value="KPI88083.1"/>
    <property type="molecule type" value="Genomic_DNA"/>
</dbReference>
<dbReference type="OMA" id="ANTNSHI"/>
<keyword evidence="3" id="KW-1185">Reference proteome</keyword>
<accession>A0A0N1PD14</accession>
<name>A0A0N1PD14_LEPSE</name>
<evidence type="ECO:0000313" key="2">
    <source>
        <dbReference type="EMBL" id="KPI88083.1"/>
    </source>
</evidence>
<comment type="caution">
    <text evidence="2">The sequence shown here is derived from an EMBL/GenBank/DDBJ whole genome shotgun (WGS) entry which is preliminary data.</text>
</comment>
<feature type="non-terminal residue" evidence="2">
    <location>
        <position position="763"/>
    </location>
</feature>